<evidence type="ECO:0000256" key="1">
    <source>
        <dbReference type="ARBA" id="ARBA00001974"/>
    </source>
</evidence>
<dbReference type="EC" id="1.1.99.2" evidence="7"/>
<evidence type="ECO:0000313" key="11">
    <source>
        <dbReference type="EMBL" id="KRZ34888.1"/>
    </source>
</evidence>
<dbReference type="Proteomes" id="UP000054826">
    <property type="component" value="Unassembled WGS sequence"/>
</dbReference>
<evidence type="ECO:0000313" key="12">
    <source>
        <dbReference type="Proteomes" id="UP000054826"/>
    </source>
</evidence>
<keyword evidence="9" id="KW-1133">Transmembrane helix</keyword>
<dbReference type="Pfam" id="PF01266">
    <property type="entry name" value="DAO"/>
    <property type="match status" value="1"/>
</dbReference>
<feature type="transmembrane region" description="Helical" evidence="9">
    <location>
        <begin position="20"/>
        <end position="42"/>
    </location>
</feature>
<organism evidence="11 12">
    <name type="scientific">Trichinella pseudospiralis</name>
    <name type="common">Parasitic roundworm</name>
    <dbReference type="NCBI Taxonomy" id="6337"/>
    <lineage>
        <taxon>Eukaryota</taxon>
        <taxon>Metazoa</taxon>
        <taxon>Ecdysozoa</taxon>
        <taxon>Nematoda</taxon>
        <taxon>Enoplea</taxon>
        <taxon>Dorylaimia</taxon>
        <taxon>Trichinellida</taxon>
        <taxon>Trichinellidae</taxon>
        <taxon>Trichinella</taxon>
    </lineage>
</organism>
<feature type="domain" description="FAD dependent oxidoreductase" evidence="10">
    <location>
        <begin position="73"/>
        <end position="109"/>
    </location>
</feature>
<dbReference type="SUPFAM" id="SSF51905">
    <property type="entry name" value="FAD/NAD(P)-binding domain"/>
    <property type="match status" value="1"/>
</dbReference>
<evidence type="ECO:0000256" key="9">
    <source>
        <dbReference type="SAM" id="Phobius"/>
    </source>
</evidence>
<dbReference type="Gene3D" id="3.50.50.60">
    <property type="entry name" value="FAD/NAD(P)-binding domain"/>
    <property type="match status" value="1"/>
</dbReference>
<keyword evidence="2" id="KW-0285">Flavoprotein</keyword>
<name>A0A0V1JIS6_TRIPS</name>
<evidence type="ECO:0000256" key="6">
    <source>
        <dbReference type="ARBA" id="ARBA00037941"/>
    </source>
</evidence>
<keyword evidence="9" id="KW-0812">Transmembrane</keyword>
<evidence type="ECO:0000256" key="7">
    <source>
        <dbReference type="ARBA" id="ARBA00038878"/>
    </source>
</evidence>
<evidence type="ECO:0000256" key="5">
    <source>
        <dbReference type="ARBA" id="ARBA00036066"/>
    </source>
</evidence>
<protein>
    <recommendedName>
        <fullName evidence="8">L-2-hydroxyglutarate dehydrogenase, mitochondrial</fullName>
        <ecNumber evidence="7">1.1.99.2</ecNumber>
    </recommendedName>
</protein>
<feature type="non-terminal residue" evidence="11">
    <location>
        <position position="1"/>
    </location>
</feature>
<evidence type="ECO:0000256" key="3">
    <source>
        <dbReference type="ARBA" id="ARBA00022827"/>
    </source>
</evidence>
<evidence type="ECO:0000256" key="8">
    <source>
        <dbReference type="ARBA" id="ARBA00041137"/>
    </source>
</evidence>
<keyword evidence="4" id="KW-0560">Oxidoreductase</keyword>
<dbReference type="InterPro" id="IPR036188">
    <property type="entry name" value="FAD/NAD-bd_sf"/>
</dbReference>
<evidence type="ECO:0000256" key="4">
    <source>
        <dbReference type="ARBA" id="ARBA00023002"/>
    </source>
</evidence>
<reference evidence="11 12" key="1">
    <citation type="submission" date="2015-01" db="EMBL/GenBank/DDBJ databases">
        <title>Evolution of Trichinella species and genotypes.</title>
        <authorList>
            <person name="Korhonen P.K."/>
            <person name="Edoardo P."/>
            <person name="Giuseppe L.R."/>
            <person name="Gasser R.B."/>
        </authorList>
    </citation>
    <scope>NUCLEOTIDE SEQUENCE [LARGE SCALE GENOMIC DNA]</scope>
    <source>
        <strain evidence="11">ISS176</strain>
    </source>
</reference>
<comment type="cofactor">
    <cofactor evidence="1">
        <name>FAD</name>
        <dbReference type="ChEBI" id="CHEBI:57692"/>
    </cofactor>
</comment>
<evidence type="ECO:0000259" key="10">
    <source>
        <dbReference type="Pfam" id="PF01266"/>
    </source>
</evidence>
<dbReference type="GO" id="GO:0047545">
    <property type="term" value="F:(S)-2-hydroxyglutarate dehydrogenase activity"/>
    <property type="evidence" value="ECO:0007669"/>
    <property type="project" value="UniProtKB-EC"/>
</dbReference>
<keyword evidence="9" id="KW-0472">Membrane</keyword>
<dbReference type="InterPro" id="IPR006076">
    <property type="entry name" value="FAD-dep_OxRdtase"/>
</dbReference>
<dbReference type="PANTHER" id="PTHR43104:SF2">
    <property type="entry name" value="L-2-HYDROXYGLUTARATE DEHYDROGENASE, MITOCHONDRIAL"/>
    <property type="match status" value="1"/>
</dbReference>
<dbReference type="PANTHER" id="PTHR43104">
    <property type="entry name" value="L-2-HYDROXYGLUTARATE DEHYDROGENASE, MITOCHONDRIAL"/>
    <property type="match status" value="1"/>
</dbReference>
<keyword evidence="3" id="KW-0274">FAD</keyword>
<dbReference type="AlphaFoldDB" id="A0A0V1JIS6"/>
<sequence>LKLEPFACKFLFNFNEDRRLFIAVIFFICINEMIFQKSLALVNKCAFLKSCSSVVIPRKEFVQQKGAMENKFDVVVVGGGIVGCATAREISNRMPELKIAIVEKESKLGKNLIFFPI</sequence>
<gene>
    <name evidence="11" type="ORF">T4C_13601</name>
</gene>
<comment type="similarity">
    <text evidence="6">Belongs to the L2HGDH family.</text>
</comment>
<evidence type="ECO:0000256" key="2">
    <source>
        <dbReference type="ARBA" id="ARBA00022630"/>
    </source>
</evidence>
<comment type="caution">
    <text evidence="11">The sequence shown here is derived from an EMBL/GenBank/DDBJ whole genome shotgun (WGS) entry which is preliminary data.</text>
</comment>
<proteinExistence type="inferred from homology"/>
<accession>A0A0V1JIS6</accession>
<dbReference type="EMBL" id="JYDV01000096">
    <property type="protein sequence ID" value="KRZ34888.1"/>
    <property type="molecule type" value="Genomic_DNA"/>
</dbReference>
<comment type="catalytic activity">
    <reaction evidence="5">
        <text>(S)-2-hydroxyglutarate + A = 2-oxoglutarate + AH2</text>
        <dbReference type="Rhea" id="RHEA:21252"/>
        <dbReference type="ChEBI" id="CHEBI:13193"/>
        <dbReference type="ChEBI" id="CHEBI:16782"/>
        <dbReference type="ChEBI" id="CHEBI:16810"/>
        <dbReference type="ChEBI" id="CHEBI:17499"/>
        <dbReference type="EC" id="1.1.99.2"/>
    </reaction>
</comment>